<dbReference type="Proteomes" id="UP000231823">
    <property type="component" value="Chromosome"/>
</dbReference>
<accession>A0A2K8SDW4</accession>
<evidence type="ECO:0000313" key="2">
    <source>
        <dbReference type="EMBL" id="AUB31654.1"/>
    </source>
</evidence>
<feature type="region of interest" description="Disordered" evidence="1">
    <location>
        <begin position="131"/>
        <end position="181"/>
    </location>
</feature>
<dbReference type="AlphaFoldDB" id="A0A2K8SDW4"/>
<gene>
    <name evidence="2" type="ORF">SFLOR_v1c06020</name>
</gene>
<evidence type="ECO:0000256" key="1">
    <source>
        <dbReference type="SAM" id="MobiDB-lite"/>
    </source>
</evidence>
<feature type="compositionally biased region" description="Polar residues" evidence="1">
    <location>
        <begin position="161"/>
        <end position="179"/>
    </location>
</feature>
<dbReference type="RefSeq" id="WP_100916632.1">
    <property type="nucleotide sequence ID" value="NZ_CP025057.1"/>
</dbReference>
<feature type="compositionally biased region" description="Basic and acidic residues" evidence="1">
    <location>
        <begin position="77"/>
        <end position="93"/>
    </location>
</feature>
<sequence length="283" mass="31889">MSGFAPKFCPTHLQIHVCELQNVFEKNKKIEDKLSAKVRRLHGTQTEEELAIEKSKRKDKEGTLGDILAKAKKKIKADKEALAKNDVETKPASEEEIGDRMAALRAKMSGEPSSSPISDNSKMSVVEETGLQKIINHAKNHQNNHPQENFKTPQRAKTGEKQQNSTLKNNKPSQVSKDLNLNKIEAKNTDLEQKAIKKETKSLKKQSSVKMFSQKEAEELIQIAVKEALKQVGVFEEDKFDIKDNDQKSLVKQSVSKKINNVKRSTSDNKTKSTNKTVKKDKK</sequence>
<protein>
    <submittedName>
        <fullName evidence="2">Uncharacterized protein</fullName>
    </submittedName>
</protein>
<reference evidence="2 3" key="1">
    <citation type="submission" date="2017-12" db="EMBL/GenBank/DDBJ databases">
        <title>Complete genome sequence of Spiroplasma floricola 23-6 (ATCC 29989).</title>
        <authorList>
            <person name="Tsai Y.-M."/>
            <person name="Wu P.-S."/>
            <person name="Lo W.-S."/>
            <person name="Kuo C.-H."/>
        </authorList>
    </citation>
    <scope>NUCLEOTIDE SEQUENCE [LARGE SCALE GENOMIC DNA]</scope>
    <source>
        <strain evidence="2 3">23-6</strain>
    </source>
</reference>
<organism evidence="2 3">
    <name type="scientific">Spiroplasma floricola 23-6</name>
    <dbReference type="NCBI Taxonomy" id="1336749"/>
    <lineage>
        <taxon>Bacteria</taxon>
        <taxon>Bacillati</taxon>
        <taxon>Mycoplasmatota</taxon>
        <taxon>Mollicutes</taxon>
        <taxon>Entomoplasmatales</taxon>
        <taxon>Spiroplasmataceae</taxon>
        <taxon>Spiroplasma</taxon>
    </lineage>
</organism>
<feature type="region of interest" description="Disordered" evidence="1">
    <location>
        <begin position="77"/>
        <end position="98"/>
    </location>
</feature>
<dbReference type="KEGG" id="sfz:SFLOR_v1c06020"/>
<dbReference type="EMBL" id="CP025057">
    <property type="protein sequence ID" value="AUB31654.1"/>
    <property type="molecule type" value="Genomic_DNA"/>
</dbReference>
<proteinExistence type="predicted"/>
<feature type="region of interest" description="Disordered" evidence="1">
    <location>
        <begin position="253"/>
        <end position="283"/>
    </location>
</feature>
<dbReference type="OrthoDB" id="389687at2"/>
<feature type="compositionally biased region" description="Polar residues" evidence="1">
    <location>
        <begin position="143"/>
        <end position="152"/>
    </location>
</feature>
<name>A0A2K8SDW4_9MOLU</name>
<keyword evidence="3" id="KW-1185">Reference proteome</keyword>
<evidence type="ECO:0000313" key="3">
    <source>
        <dbReference type="Proteomes" id="UP000231823"/>
    </source>
</evidence>